<dbReference type="SMART" id="SM00060">
    <property type="entry name" value="FN3"/>
    <property type="match status" value="4"/>
</dbReference>
<keyword evidence="1" id="KW-0393">Immunoglobulin domain</keyword>
<dbReference type="SUPFAM" id="SSF49265">
    <property type="entry name" value="Fibronectin type III"/>
    <property type="match status" value="3"/>
</dbReference>
<evidence type="ECO:0000313" key="5">
    <source>
        <dbReference type="Ensembl" id="ENSPKIP00000002349.1"/>
    </source>
</evidence>
<dbReference type="FunFam" id="2.60.40.10:FF:000012">
    <property type="entry name" value="titin isoform X1"/>
    <property type="match status" value="1"/>
</dbReference>
<dbReference type="InterPro" id="IPR036116">
    <property type="entry name" value="FN3_sf"/>
</dbReference>
<dbReference type="CDD" id="cd05748">
    <property type="entry name" value="Ig_Titin_like"/>
    <property type="match status" value="1"/>
</dbReference>
<dbReference type="PANTHER" id="PTHR14340">
    <property type="entry name" value="MICROFIBRIL-ASSOCIATED GLYCOPROTEIN 3"/>
    <property type="match status" value="1"/>
</dbReference>
<evidence type="ECO:0000256" key="1">
    <source>
        <dbReference type="ARBA" id="ARBA00023319"/>
    </source>
</evidence>
<feature type="domain" description="Ig-like" evidence="3">
    <location>
        <begin position="216"/>
        <end position="301"/>
    </location>
</feature>
<dbReference type="SUPFAM" id="SSF48726">
    <property type="entry name" value="Immunoglobulin"/>
    <property type="match status" value="1"/>
</dbReference>
<sequence>MAYTTVTSNCTRNSFKVDELQEGCLYYFRVLAVNEHGVGLAAETKDPVKIAEVPMPPSLHWVRVNKECVCDLTFQTTKLHKGCQYEFRVYAENAAGLSLPSDPSPLTNAEDPQCVPSPPSKPKVIDSTKNSITIIWNKPLMDGGSPVTGYNVEYKKTEEEDWIVAAENTKNTEYTVAGLTSGAEYVFVVKSVNKIGVSDPSAHSVPQVAKERVEEPTFQVDKEMHRTLVVKHNTSFTLKVQFKGKPVPSVMWQKEDVNLKDSATIYTNDNSTSITVEKATRNDSGKYTVTLDNSIGTAALTLDVKVLDSPGPPSKLSIKEVTKDSLILTWDAPDNDGGDPVKNYHVEKHEASKKAWVSVTNNCHHLTYEENAEYFFRVRAENYAGLSEPKDINNLFMVLFLVFIESPEFDLKNFPHNTVYVRAGSNLTFEIPLTGKPLPKLTISKDNFKTITADKITFTWDPPVDEGGAKVTHYVVEKRETSRVAWSVISEELEECYISVEKLIRSNEYIFRVRGVNKYGIGDPLESEPVVAKDAFGK</sequence>
<dbReference type="PRINTS" id="PR00014">
    <property type="entry name" value="FNTYPEIII"/>
</dbReference>
<reference evidence="5" key="2">
    <citation type="submission" date="2025-09" db="UniProtKB">
        <authorList>
            <consortium name="Ensembl"/>
        </authorList>
    </citation>
    <scope>IDENTIFICATION</scope>
</reference>
<dbReference type="InterPro" id="IPR013098">
    <property type="entry name" value="Ig_I-set"/>
</dbReference>
<dbReference type="InterPro" id="IPR036179">
    <property type="entry name" value="Ig-like_dom_sf"/>
</dbReference>
<dbReference type="FunFam" id="2.60.40.10:FF:000002">
    <property type="entry name" value="Titin a"/>
    <property type="match status" value="1"/>
</dbReference>
<reference evidence="5" key="1">
    <citation type="submission" date="2025-08" db="UniProtKB">
        <authorList>
            <consortium name="Ensembl"/>
        </authorList>
    </citation>
    <scope>IDENTIFICATION</scope>
</reference>
<dbReference type="GO" id="GO:0031430">
    <property type="term" value="C:M band"/>
    <property type="evidence" value="ECO:0007669"/>
    <property type="project" value="TreeGrafter"/>
</dbReference>
<evidence type="ECO:0000259" key="3">
    <source>
        <dbReference type="PROSITE" id="PS50835"/>
    </source>
</evidence>
<dbReference type="AlphaFoldDB" id="A0A3B3Q955"/>
<dbReference type="InterPro" id="IPR003961">
    <property type="entry name" value="FN3_dom"/>
</dbReference>
<evidence type="ECO:0000259" key="4">
    <source>
        <dbReference type="PROSITE" id="PS50853"/>
    </source>
</evidence>
<dbReference type="Pfam" id="PF07679">
    <property type="entry name" value="I-set"/>
    <property type="match status" value="1"/>
</dbReference>
<feature type="domain" description="Fibronectin type-III" evidence="4">
    <location>
        <begin position="1"/>
        <end position="53"/>
    </location>
</feature>
<dbReference type="PROSITE" id="PS50853">
    <property type="entry name" value="FN3"/>
    <property type="match status" value="4"/>
</dbReference>
<protein>
    <recommendedName>
        <fullName evidence="7">Titin</fullName>
    </recommendedName>
</protein>
<keyword evidence="6" id="KW-1185">Reference proteome</keyword>
<dbReference type="Pfam" id="PF00041">
    <property type="entry name" value="fn3"/>
    <property type="match status" value="3"/>
</dbReference>
<dbReference type="GeneTree" id="ENSGT01110000267173"/>
<dbReference type="GO" id="GO:0045214">
    <property type="term" value="P:sarcomere organization"/>
    <property type="evidence" value="ECO:0007669"/>
    <property type="project" value="TreeGrafter"/>
</dbReference>
<evidence type="ECO:0000256" key="2">
    <source>
        <dbReference type="SAM" id="MobiDB-lite"/>
    </source>
</evidence>
<name>A0A3B3Q955_9TELE</name>
<dbReference type="Proteomes" id="UP000261540">
    <property type="component" value="Unplaced"/>
</dbReference>
<dbReference type="Ensembl" id="ENSPKIT00000026293.1">
    <property type="protein sequence ID" value="ENSPKIP00000002349.1"/>
    <property type="gene ID" value="ENSPKIG00000020262.1"/>
</dbReference>
<dbReference type="CDD" id="cd00063">
    <property type="entry name" value="FN3"/>
    <property type="match status" value="5"/>
</dbReference>
<dbReference type="InterPro" id="IPR013783">
    <property type="entry name" value="Ig-like_fold"/>
</dbReference>
<feature type="domain" description="Fibronectin type-III" evidence="4">
    <location>
        <begin position="442"/>
        <end position="535"/>
    </location>
</feature>
<proteinExistence type="predicted"/>
<feature type="domain" description="Fibronectin type-III" evidence="4">
    <location>
        <begin position="312"/>
        <end position="401"/>
    </location>
</feature>
<dbReference type="GO" id="GO:0008307">
    <property type="term" value="F:structural constituent of muscle"/>
    <property type="evidence" value="ECO:0007669"/>
    <property type="project" value="TreeGrafter"/>
</dbReference>
<dbReference type="GO" id="GO:0048738">
    <property type="term" value="P:cardiac muscle tissue development"/>
    <property type="evidence" value="ECO:0007669"/>
    <property type="project" value="TreeGrafter"/>
</dbReference>
<evidence type="ECO:0000313" key="6">
    <source>
        <dbReference type="Proteomes" id="UP000261540"/>
    </source>
</evidence>
<dbReference type="InterPro" id="IPR007110">
    <property type="entry name" value="Ig-like_dom"/>
</dbReference>
<dbReference type="Gene3D" id="2.60.40.10">
    <property type="entry name" value="Immunoglobulins"/>
    <property type="match status" value="6"/>
</dbReference>
<feature type="domain" description="Fibronectin type-III" evidence="4">
    <location>
        <begin position="118"/>
        <end position="211"/>
    </location>
</feature>
<evidence type="ECO:0008006" key="7">
    <source>
        <dbReference type="Google" id="ProtNLM"/>
    </source>
</evidence>
<dbReference type="PANTHER" id="PTHR14340:SF9">
    <property type="entry name" value="FIBRONECTIN TYPE-III DOMAIN-CONTAINING PROTEIN"/>
    <property type="match status" value="1"/>
</dbReference>
<feature type="region of interest" description="Disordered" evidence="2">
    <location>
        <begin position="101"/>
        <end position="125"/>
    </location>
</feature>
<dbReference type="FunFam" id="2.60.40.10:FF:000135">
    <property type="entry name" value="Titin a"/>
    <property type="match status" value="1"/>
</dbReference>
<organism evidence="5 6">
    <name type="scientific">Paramormyrops kingsleyae</name>
    <dbReference type="NCBI Taxonomy" id="1676925"/>
    <lineage>
        <taxon>Eukaryota</taxon>
        <taxon>Metazoa</taxon>
        <taxon>Chordata</taxon>
        <taxon>Craniata</taxon>
        <taxon>Vertebrata</taxon>
        <taxon>Euteleostomi</taxon>
        <taxon>Actinopterygii</taxon>
        <taxon>Neopterygii</taxon>
        <taxon>Teleostei</taxon>
        <taxon>Osteoglossocephala</taxon>
        <taxon>Osteoglossomorpha</taxon>
        <taxon>Osteoglossiformes</taxon>
        <taxon>Mormyridae</taxon>
        <taxon>Paramormyrops</taxon>
    </lineage>
</organism>
<dbReference type="PROSITE" id="PS50835">
    <property type="entry name" value="IG_LIKE"/>
    <property type="match status" value="1"/>
</dbReference>
<accession>A0A3B3Q955</accession>